<dbReference type="GO" id="GO:0055085">
    <property type="term" value="P:transmembrane transport"/>
    <property type="evidence" value="ECO:0007669"/>
    <property type="project" value="InterPro"/>
</dbReference>
<dbReference type="InterPro" id="IPR038404">
    <property type="entry name" value="TRAP_DctP_sf"/>
</dbReference>
<dbReference type="InterPro" id="IPR018389">
    <property type="entry name" value="DctP_fam"/>
</dbReference>
<keyword evidence="3" id="KW-0732">Signal</keyword>
<accession>A0A6J5L4H3</accession>
<name>A0A6J5L4H3_9CAUD</name>
<dbReference type="Gene3D" id="3.40.190.170">
    <property type="entry name" value="Bacterial extracellular solute-binding protein, family 7"/>
    <property type="match status" value="1"/>
</dbReference>
<protein>
    <submittedName>
        <fullName evidence="4">DctP TRAP-type C4-dicarboxylate transport system, periplasmic component</fullName>
    </submittedName>
</protein>
<dbReference type="EMBL" id="LR796233">
    <property type="protein sequence ID" value="CAB4129334.1"/>
    <property type="molecule type" value="Genomic_DNA"/>
</dbReference>
<proteinExistence type="inferred from homology"/>
<dbReference type="Pfam" id="PF03480">
    <property type="entry name" value="DctP"/>
    <property type="match status" value="1"/>
</dbReference>
<keyword evidence="2" id="KW-0813">Transport</keyword>
<dbReference type="NCBIfam" id="NF037995">
    <property type="entry name" value="TRAP_S1"/>
    <property type="match status" value="1"/>
</dbReference>
<reference evidence="4" key="1">
    <citation type="submission" date="2020-04" db="EMBL/GenBank/DDBJ databases">
        <authorList>
            <person name="Chiriac C."/>
            <person name="Salcher M."/>
            <person name="Ghai R."/>
            <person name="Kavagutti S V."/>
        </authorList>
    </citation>
    <scope>NUCLEOTIDE SEQUENCE</scope>
</reference>
<organism evidence="4">
    <name type="scientific">uncultured Caudovirales phage</name>
    <dbReference type="NCBI Taxonomy" id="2100421"/>
    <lineage>
        <taxon>Viruses</taxon>
        <taxon>Duplodnaviria</taxon>
        <taxon>Heunggongvirae</taxon>
        <taxon>Uroviricota</taxon>
        <taxon>Caudoviricetes</taxon>
        <taxon>Peduoviridae</taxon>
        <taxon>Maltschvirus</taxon>
        <taxon>Maltschvirus maltsch</taxon>
    </lineage>
</organism>
<evidence type="ECO:0000313" key="4">
    <source>
        <dbReference type="EMBL" id="CAB4129334.1"/>
    </source>
</evidence>
<dbReference type="PANTHER" id="PTHR33376">
    <property type="match status" value="1"/>
</dbReference>
<dbReference type="CDD" id="cd13603">
    <property type="entry name" value="PBP2_TRAP_Siap_TeaA_like"/>
    <property type="match status" value="1"/>
</dbReference>
<comment type="similarity">
    <text evidence="1">Belongs to the bacterial solute-binding protein 7 family.</text>
</comment>
<dbReference type="PANTHER" id="PTHR33376:SF7">
    <property type="entry name" value="C4-DICARBOXYLATE-BINDING PROTEIN DCTB"/>
    <property type="match status" value="1"/>
</dbReference>
<evidence type="ECO:0000256" key="1">
    <source>
        <dbReference type="ARBA" id="ARBA00009023"/>
    </source>
</evidence>
<evidence type="ECO:0000256" key="3">
    <source>
        <dbReference type="ARBA" id="ARBA00022729"/>
    </source>
</evidence>
<gene>
    <name evidence="4" type="ORF">UFOVP112_432</name>
</gene>
<evidence type="ECO:0000256" key="2">
    <source>
        <dbReference type="ARBA" id="ARBA00022448"/>
    </source>
</evidence>
<sequence>MKTITWVLAHEPYDLFLRAARHFSREVAEKTNSEINIEVLGLTEYEQKYNAGQAIDRYKLLDMVNNGTVAMSQMYTTTLGQLDKDMFVLDMPFIFRDNAHAESVLDGQVGRQLFDSLASKTNVQGLAFTYSGGFRIIPGNEVIATLEQFKGMKVRVANCPVAEDTFRAVGADPVVIAIEKLADSLEAGDVDMGESTYPRIYSMRQNEVATVINHTEHSLFLTSIIINKGLWASLDAETQQIFADAAISAAHIERAESLEHVDSVQAQAQQDGIQVSRLSATERARFKLATEIVYDQYQDYFTPGLVDQIKRS</sequence>